<name>A0A1G2FCH3_9BACT</name>
<dbReference type="Proteomes" id="UP000176974">
    <property type="component" value="Unassembled WGS sequence"/>
</dbReference>
<comment type="caution">
    <text evidence="2">The sequence shown here is derived from an EMBL/GenBank/DDBJ whole genome shotgun (WGS) entry which is preliminary data.</text>
</comment>
<dbReference type="SUPFAM" id="SSF143120">
    <property type="entry name" value="YefM-like"/>
    <property type="match status" value="1"/>
</dbReference>
<evidence type="ECO:0000313" key="2">
    <source>
        <dbReference type="EMBL" id="OGZ35320.1"/>
    </source>
</evidence>
<gene>
    <name evidence="2" type="ORF">A2815_02420</name>
</gene>
<organism evidence="2 3">
    <name type="scientific">Candidatus Portnoybacteria bacterium RIFCSPHIGHO2_01_FULL_40_12b</name>
    <dbReference type="NCBI Taxonomy" id="1801994"/>
    <lineage>
        <taxon>Bacteria</taxon>
        <taxon>Candidatus Portnoyibacteriota</taxon>
    </lineage>
</organism>
<evidence type="ECO:0000256" key="1">
    <source>
        <dbReference type="ARBA" id="ARBA00009981"/>
    </source>
</evidence>
<protein>
    <recommendedName>
        <fullName evidence="4">Antitoxin</fullName>
    </recommendedName>
</protein>
<dbReference type="InterPro" id="IPR036165">
    <property type="entry name" value="YefM-like_sf"/>
</dbReference>
<dbReference type="EMBL" id="MHMY01000012">
    <property type="protein sequence ID" value="OGZ35320.1"/>
    <property type="molecule type" value="Genomic_DNA"/>
</dbReference>
<comment type="similarity">
    <text evidence="1">Belongs to the phD/YefM antitoxin family.</text>
</comment>
<accession>A0A1G2FCH3</accession>
<evidence type="ECO:0008006" key="4">
    <source>
        <dbReference type="Google" id="ProtNLM"/>
    </source>
</evidence>
<sequence length="83" mass="9667">MWKTIKNILQKDSGKCIIIENDKPMYVVMKMKDYENLLEKDNPSESTEIEKVNQDIAGLKNPNENNLEEIVPEDEVKVEDLPF</sequence>
<proteinExistence type="inferred from homology"/>
<evidence type="ECO:0000313" key="3">
    <source>
        <dbReference type="Proteomes" id="UP000176974"/>
    </source>
</evidence>
<reference evidence="2 3" key="1">
    <citation type="journal article" date="2016" name="Nat. Commun.">
        <title>Thousands of microbial genomes shed light on interconnected biogeochemical processes in an aquifer system.</title>
        <authorList>
            <person name="Anantharaman K."/>
            <person name="Brown C.T."/>
            <person name="Hug L.A."/>
            <person name="Sharon I."/>
            <person name="Castelle C.J."/>
            <person name="Probst A.J."/>
            <person name="Thomas B.C."/>
            <person name="Singh A."/>
            <person name="Wilkins M.J."/>
            <person name="Karaoz U."/>
            <person name="Brodie E.L."/>
            <person name="Williams K.H."/>
            <person name="Hubbard S.S."/>
            <person name="Banfield J.F."/>
        </authorList>
    </citation>
    <scope>NUCLEOTIDE SEQUENCE [LARGE SCALE GENOMIC DNA]</scope>
</reference>
<dbReference type="AlphaFoldDB" id="A0A1G2FCH3"/>